<evidence type="ECO:0000256" key="1">
    <source>
        <dbReference type="SAM" id="MobiDB-lite"/>
    </source>
</evidence>
<reference evidence="2 3" key="1">
    <citation type="journal article" date="2019" name="Genome Biol. Evol.">
        <title>Whole-Genome Sequencing of the Giant Devil Catfish, Bagarius yarrelli.</title>
        <authorList>
            <person name="Jiang W."/>
            <person name="Lv Y."/>
            <person name="Cheng L."/>
            <person name="Yang K."/>
            <person name="Chao B."/>
            <person name="Wang X."/>
            <person name="Li Y."/>
            <person name="Pan X."/>
            <person name="You X."/>
            <person name="Zhang Y."/>
            <person name="Yang J."/>
            <person name="Li J."/>
            <person name="Zhang X."/>
            <person name="Liu S."/>
            <person name="Sun C."/>
            <person name="Yang J."/>
            <person name="Shi Q."/>
        </authorList>
    </citation>
    <scope>NUCLEOTIDE SEQUENCE [LARGE SCALE GENOMIC DNA]</scope>
    <source>
        <strain evidence="2">JWS20170419001</strain>
        <tissue evidence="2">Muscle</tissue>
    </source>
</reference>
<accession>A0A556UF14</accession>
<comment type="caution">
    <text evidence="2">The sequence shown here is derived from an EMBL/GenBank/DDBJ whole genome shotgun (WGS) entry which is preliminary data.</text>
</comment>
<organism evidence="2 3">
    <name type="scientific">Bagarius yarrelli</name>
    <name type="common">Goonch</name>
    <name type="synonym">Bagrus yarrelli</name>
    <dbReference type="NCBI Taxonomy" id="175774"/>
    <lineage>
        <taxon>Eukaryota</taxon>
        <taxon>Metazoa</taxon>
        <taxon>Chordata</taxon>
        <taxon>Craniata</taxon>
        <taxon>Vertebrata</taxon>
        <taxon>Euteleostomi</taxon>
        <taxon>Actinopterygii</taxon>
        <taxon>Neopterygii</taxon>
        <taxon>Teleostei</taxon>
        <taxon>Ostariophysi</taxon>
        <taxon>Siluriformes</taxon>
        <taxon>Sisoridae</taxon>
        <taxon>Sisorinae</taxon>
        <taxon>Bagarius</taxon>
    </lineage>
</organism>
<keyword evidence="3" id="KW-1185">Reference proteome</keyword>
<evidence type="ECO:0000313" key="3">
    <source>
        <dbReference type="Proteomes" id="UP000319801"/>
    </source>
</evidence>
<name>A0A556UF14_BAGYA</name>
<dbReference type="EMBL" id="VCAZ01000067">
    <property type="protein sequence ID" value="TSO47188.1"/>
    <property type="molecule type" value="Genomic_DNA"/>
</dbReference>
<proteinExistence type="predicted"/>
<sequence>MKSSFRFLPESSKGMAAAYRGARRHSYQSRVETRRNSISEGQEGLKTQPGTLGEREQNIKLGKETDKEEERETERKKT</sequence>
<evidence type="ECO:0000313" key="2">
    <source>
        <dbReference type="EMBL" id="TSO47188.1"/>
    </source>
</evidence>
<dbReference type="Proteomes" id="UP000319801">
    <property type="component" value="Unassembled WGS sequence"/>
</dbReference>
<dbReference type="AlphaFoldDB" id="A0A556UF14"/>
<protein>
    <submittedName>
        <fullName evidence="2">Uncharacterized protein</fullName>
    </submittedName>
</protein>
<gene>
    <name evidence="2" type="ORF">Baya_10150</name>
</gene>
<feature type="compositionally biased region" description="Basic and acidic residues" evidence="1">
    <location>
        <begin position="53"/>
        <end position="78"/>
    </location>
</feature>
<feature type="region of interest" description="Disordered" evidence="1">
    <location>
        <begin position="1"/>
        <end position="78"/>
    </location>
</feature>